<dbReference type="AlphaFoldDB" id="A0A1W5CTB6"/>
<dbReference type="Proteomes" id="UP000192927">
    <property type="component" value="Unassembled WGS sequence"/>
</dbReference>
<evidence type="ECO:0000313" key="6">
    <source>
        <dbReference type="EMBL" id="SLM34106.1"/>
    </source>
</evidence>
<sequence length="464" mass="52930">MAKLDANIDSRKAAQATSGSDKAIGLILDEDPYGAANDVDDELQDELAAKQTEDELGSMSVEDQIATLKDMRACEQMGSENLNRFYNFFKMHAGQPPDAEVLLTMKGIKRKVYPHQLYAAFWMLWTERQGHGGGILGDEPGLGKTLTVILHIILNRWLALIWQDVITSRRNMNHDHLARHTRENPQPVDAKCPSEARWPICCPCVNTNITSRLHPIRGANLVLCPPQLVQTWVADDAWDDRSRERMALTDDYEPQANQERLVVLTAPQSYFRRVHGQLEYVVETEEEVPNNSRSKTAPKTKTVTHKKAVPDFAFGHVYRDEFHGDKSDHSTTPVLVGELRKWWSHYANTQSWKRKDQAGLPAVWLMSGTPYERGPSDLQWYLKRMELEHWKNVAEFKPCTFDAMKLLGALFNKIVREEPEKQNPDEVRDLRRTGLENPSSSCRQPHISNAKCPFQQSIKRPTGP</sequence>
<dbReference type="EMBL" id="FWEW01000218">
    <property type="protein sequence ID" value="SLM34106.1"/>
    <property type="molecule type" value="Genomic_DNA"/>
</dbReference>
<organism evidence="6 7">
    <name type="scientific">Lasallia pustulata</name>
    <dbReference type="NCBI Taxonomy" id="136370"/>
    <lineage>
        <taxon>Eukaryota</taxon>
        <taxon>Fungi</taxon>
        <taxon>Dikarya</taxon>
        <taxon>Ascomycota</taxon>
        <taxon>Pezizomycotina</taxon>
        <taxon>Lecanoromycetes</taxon>
        <taxon>OSLEUM clade</taxon>
        <taxon>Umbilicariomycetidae</taxon>
        <taxon>Umbilicariales</taxon>
        <taxon>Umbilicariaceae</taxon>
        <taxon>Lasallia</taxon>
    </lineage>
</organism>
<keyword evidence="2" id="KW-0378">Hydrolase</keyword>
<reference evidence="7" key="1">
    <citation type="submission" date="2017-03" db="EMBL/GenBank/DDBJ databases">
        <authorList>
            <person name="Sharma R."/>
            <person name="Thines M."/>
        </authorList>
    </citation>
    <scope>NUCLEOTIDE SEQUENCE [LARGE SCALE GENOMIC DNA]</scope>
</reference>
<feature type="domain" description="SNF2 N-terminal" evidence="5">
    <location>
        <begin position="115"/>
        <end position="235"/>
    </location>
</feature>
<dbReference type="GO" id="GO:0005524">
    <property type="term" value="F:ATP binding"/>
    <property type="evidence" value="ECO:0007669"/>
    <property type="project" value="UniProtKB-KW"/>
</dbReference>
<dbReference type="InterPro" id="IPR038718">
    <property type="entry name" value="SNF2-like_sf"/>
</dbReference>
<keyword evidence="1" id="KW-0547">Nucleotide-binding</keyword>
<dbReference type="GO" id="GO:0006281">
    <property type="term" value="P:DNA repair"/>
    <property type="evidence" value="ECO:0007669"/>
    <property type="project" value="TreeGrafter"/>
</dbReference>
<evidence type="ECO:0000256" key="1">
    <source>
        <dbReference type="ARBA" id="ARBA00022741"/>
    </source>
</evidence>
<evidence type="ECO:0000256" key="3">
    <source>
        <dbReference type="ARBA" id="ARBA00022840"/>
    </source>
</evidence>
<evidence type="ECO:0000313" key="7">
    <source>
        <dbReference type="Proteomes" id="UP000192927"/>
    </source>
</evidence>
<keyword evidence="7" id="KW-1185">Reference proteome</keyword>
<proteinExistence type="predicted"/>
<dbReference type="GO" id="GO:0016787">
    <property type="term" value="F:hydrolase activity"/>
    <property type="evidence" value="ECO:0007669"/>
    <property type="project" value="UniProtKB-KW"/>
</dbReference>
<dbReference type="GO" id="GO:0005634">
    <property type="term" value="C:nucleus"/>
    <property type="evidence" value="ECO:0007669"/>
    <property type="project" value="TreeGrafter"/>
</dbReference>
<feature type="compositionally biased region" description="Polar residues" evidence="4">
    <location>
        <begin position="454"/>
        <end position="464"/>
    </location>
</feature>
<evidence type="ECO:0000259" key="5">
    <source>
        <dbReference type="Pfam" id="PF00176"/>
    </source>
</evidence>
<dbReference type="Pfam" id="PF00176">
    <property type="entry name" value="SNF2-rel_dom"/>
    <property type="match status" value="1"/>
</dbReference>
<protein>
    <submittedName>
        <fullName evidence="6">SNF2-related</fullName>
    </submittedName>
</protein>
<dbReference type="InterPro" id="IPR000330">
    <property type="entry name" value="SNF2_N"/>
</dbReference>
<dbReference type="InterPro" id="IPR050628">
    <property type="entry name" value="SNF2_RAD54_helicase_TF"/>
</dbReference>
<dbReference type="PANTHER" id="PTHR45626">
    <property type="entry name" value="TRANSCRIPTION TERMINATION FACTOR 2-RELATED"/>
    <property type="match status" value="1"/>
</dbReference>
<keyword evidence="3" id="KW-0067">ATP-binding</keyword>
<feature type="compositionally biased region" description="Basic and acidic residues" evidence="4">
    <location>
        <begin position="420"/>
        <end position="434"/>
    </location>
</feature>
<dbReference type="SUPFAM" id="SSF52540">
    <property type="entry name" value="P-loop containing nucleoside triphosphate hydrolases"/>
    <property type="match status" value="1"/>
</dbReference>
<feature type="region of interest" description="Disordered" evidence="4">
    <location>
        <begin position="420"/>
        <end position="464"/>
    </location>
</feature>
<feature type="compositionally biased region" description="Polar residues" evidence="4">
    <location>
        <begin position="436"/>
        <end position="447"/>
    </location>
</feature>
<name>A0A1W5CTB6_9LECA</name>
<evidence type="ECO:0000256" key="2">
    <source>
        <dbReference type="ARBA" id="ARBA00022801"/>
    </source>
</evidence>
<dbReference type="Gene3D" id="3.40.50.10810">
    <property type="entry name" value="Tandem AAA-ATPase domain"/>
    <property type="match status" value="1"/>
</dbReference>
<dbReference type="InterPro" id="IPR027417">
    <property type="entry name" value="P-loop_NTPase"/>
</dbReference>
<evidence type="ECO:0000256" key="4">
    <source>
        <dbReference type="SAM" id="MobiDB-lite"/>
    </source>
</evidence>
<accession>A0A1W5CTB6</accession>
<dbReference type="GO" id="GO:0008094">
    <property type="term" value="F:ATP-dependent activity, acting on DNA"/>
    <property type="evidence" value="ECO:0007669"/>
    <property type="project" value="TreeGrafter"/>
</dbReference>